<evidence type="ECO:0000313" key="2">
    <source>
        <dbReference type="EMBL" id="KAK1361817.1"/>
    </source>
</evidence>
<reference evidence="2" key="1">
    <citation type="submission" date="2023-02" db="EMBL/GenBank/DDBJ databases">
        <title>Genome of toxic invasive species Heracleum sosnowskyi carries increased number of genes despite the absence of recent whole-genome duplications.</title>
        <authorList>
            <person name="Schelkunov M."/>
            <person name="Shtratnikova V."/>
            <person name="Makarenko M."/>
            <person name="Klepikova A."/>
            <person name="Omelchenko D."/>
            <person name="Novikova G."/>
            <person name="Obukhova E."/>
            <person name="Bogdanov V."/>
            <person name="Penin A."/>
            <person name="Logacheva M."/>
        </authorList>
    </citation>
    <scope>NUCLEOTIDE SEQUENCE</scope>
    <source>
        <strain evidence="2">Hsosn_3</strain>
        <tissue evidence="2">Leaf</tissue>
    </source>
</reference>
<protein>
    <submittedName>
        <fullName evidence="2">Senescence-associated protein AAF, chlorolplastic</fullName>
    </submittedName>
</protein>
<sequence length="435" mass="48342">MAKSPGIINLSAKSPQHPGLYGSHQGTDLRKQINGHFSMLKTNFSDKGLWNMCRKFRTSKTSKKSSLVCQSTETHSPETKQSVKHFEDCSSILSREEDEDEYPVMQGRIVHSKQALAEAMKFAYNDAKFVNERARNDIVLLSRGLMRLDARARQDVSIIGSEFLKLDARAREDTDKIDQDVKRRAEHLHHIAIILKNKAQSRLQKAADKHWSDGALEADLRRADLIAKQRARDDAVMALEFIKDIHDMMVSKMYTLPLRRSKGSLSANEMAGRITLEKNGISLDFFPGEVSADRITAIQEAYRDIASGLSEADGVDYSDPEELELLVATLIDLDAMDGKSSVSLLAECSSSPNVDTRKALANALSAAPSMWTLGNAGMGALQRLAGDSNPAIAAAASKTILALKKQWQIEEGDSWRFVMDQKLMIDSDDKEDDDR</sequence>
<feature type="region of interest" description="Disordered" evidence="1">
    <location>
        <begin position="1"/>
        <end position="27"/>
    </location>
</feature>
<organism evidence="2 3">
    <name type="scientific">Heracleum sosnowskyi</name>
    <dbReference type="NCBI Taxonomy" id="360622"/>
    <lineage>
        <taxon>Eukaryota</taxon>
        <taxon>Viridiplantae</taxon>
        <taxon>Streptophyta</taxon>
        <taxon>Embryophyta</taxon>
        <taxon>Tracheophyta</taxon>
        <taxon>Spermatophyta</taxon>
        <taxon>Magnoliopsida</taxon>
        <taxon>eudicotyledons</taxon>
        <taxon>Gunneridae</taxon>
        <taxon>Pentapetalae</taxon>
        <taxon>asterids</taxon>
        <taxon>campanulids</taxon>
        <taxon>Apiales</taxon>
        <taxon>Apiaceae</taxon>
        <taxon>Apioideae</taxon>
        <taxon>apioid superclade</taxon>
        <taxon>Tordylieae</taxon>
        <taxon>Tordyliinae</taxon>
        <taxon>Heracleum</taxon>
    </lineage>
</organism>
<dbReference type="GO" id="GO:0010150">
    <property type="term" value="P:leaf senescence"/>
    <property type="evidence" value="ECO:0007669"/>
    <property type="project" value="InterPro"/>
</dbReference>
<dbReference type="Proteomes" id="UP001237642">
    <property type="component" value="Unassembled WGS sequence"/>
</dbReference>
<keyword evidence="3" id="KW-1185">Reference proteome</keyword>
<gene>
    <name evidence="2" type="ORF">POM88_046291</name>
</gene>
<evidence type="ECO:0000313" key="3">
    <source>
        <dbReference type="Proteomes" id="UP001237642"/>
    </source>
</evidence>
<dbReference type="PANTHER" id="PTHR36725:SF1">
    <property type="entry name" value="SENESCENCE-ASSOCIATED PROTEIN AAF, CHLOROLPLASTIC"/>
    <property type="match status" value="1"/>
</dbReference>
<reference evidence="2" key="2">
    <citation type="submission" date="2023-05" db="EMBL/GenBank/DDBJ databases">
        <authorList>
            <person name="Schelkunov M.I."/>
        </authorList>
    </citation>
    <scope>NUCLEOTIDE SEQUENCE</scope>
    <source>
        <strain evidence="2">Hsosn_3</strain>
        <tissue evidence="2">Leaf</tissue>
    </source>
</reference>
<dbReference type="GO" id="GO:0034599">
    <property type="term" value="P:cellular response to oxidative stress"/>
    <property type="evidence" value="ECO:0007669"/>
    <property type="project" value="TreeGrafter"/>
</dbReference>
<dbReference type="PANTHER" id="PTHR36725">
    <property type="entry name" value="SENESCENCE-ASSOCIATED PROTEIN AAF, CHLOROLPLASTIC"/>
    <property type="match status" value="1"/>
</dbReference>
<name>A0AAD8M711_9APIA</name>
<evidence type="ECO:0000256" key="1">
    <source>
        <dbReference type="SAM" id="MobiDB-lite"/>
    </source>
</evidence>
<dbReference type="GO" id="GO:0009507">
    <property type="term" value="C:chloroplast"/>
    <property type="evidence" value="ECO:0007669"/>
    <property type="project" value="TreeGrafter"/>
</dbReference>
<dbReference type="EMBL" id="JAUIZM010000010">
    <property type="protein sequence ID" value="KAK1361817.1"/>
    <property type="molecule type" value="Genomic_DNA"/>
</dbReference>
<proteinExistence type="predicted"/>
<comment type="caution">
    <text evidence="2">The sequence shown here is derived from an EMBL/GenBank/DDBJ whole genome shotgun (WGS) entry which is preliminary data.</text>
</comment>
<dbReference type="InterPro" id="IPR044973">
    <property type="entry name" value="AAF-like"/>
</dbReference>
<accession>A0AAD8M711</accession>
<dbReference type="AlphaFoldDB" id="A0AAD8M711"/>